<keyword evidence="1" id="KW-0812">Transmembrane</keyword>
<organism evidence="2 3">
    <name type="scientific">Streptomyces canarius</name>
    <dbReference type="NCBI Taxonomy" id="285453"/>
    <lineage>
        <taxon>Bacteria</taxon>
        <taxon>Bacillati</taxon>
        <taxon>Actinomycetota</taxon>
        <taxon>Actinomycetes</taxon>
        <taxon>Kitasatosporales</taxon>
        <taxon>Streptomycetaceae</taxon>
        <taxon>Streptomyces</taxon>
    </lineage>
</organism>
<feature type="transmembrane region" description="Helical" evidence="1">
    <location>
        <begin position="12"/>
        <end position="30"/>
    </location>
</feature>
<gene>
    <name evidence="2" type="ORF">GCM10010345_85310</name>
</gene>
<proteinExistence type="predicted"/>
<dbReference type="RefSeq" id="WP_189894617.1">
    <property type="nucleotide sequence ID" value="NZ_BMVN01000065.1"/>
</dbReference>
<keyword evidence="1" id="KW-1133">Transmembrane helix</keyword>
<dbReference type="EMBL" id="BMVN01000065">
    <property type="protein sequence ID" value="GHA68549.1"/>
    <property type="molecule type" value="Genomic_DNA"/>
</dbReference>
<dbReference type="Proteomes" id="UP000653644">
    <property type="component" value="Unassembled WGS sequence"/>
</dbReference>
<sequence length="181" mass="20024">MPGRRPIIPWTWVVFGVFAAWLAVICYCIERQAEHTPQQRGAANSSQLLTEARDAVRAHDPTAFERLFGSDTVGPQYARRYFDELFAQPVTGLDLTTLDRQDTRFLVLRAVSSYQSVCSAWVVQQDGGRSVLTAVPSLLANPCALPTSEPDPPFATVDVHGVTAQEADERHTRLVGEVARQ</sequence>
<reference evidence="3" key="1">
    <citation type="journal article" date="2019" name="Int. J. Syst. Evol. Microbiol.">
        <title>The Global Catalogue of Microorganisms (GCM) 10K type strain sequencing project: providing services to taxonomists for standard genome sequencing and annotation.</title>
        <authorList>
            <consortium name="The Broad Institute Genomics Platform"/>
            <consortium name="The Broad Institute Genome Sequencing Center for Infectious Disease"/>
            <person name="Wu L."/>
            <person name="Ma J."/>
        </authorList>
    </citation>
    <scope>NUCLEOTIDE SEQUENCE [LARGE SCALE GENOMIC DNA]</scope>
    <source>
        <strain evidence="3">JCM 4733</strain>
    </source>
</reference>
<comment type="caution">
    <text evidence="2">The sequence shown here is derived from an EMBL/GenBank/DDBJ whole genome shotgun (WGS) entry which is preliminary data.</text>
</comment>
<evidence type="ECO:0000313" key="2">
    <source>
        <dbReference type="EMBL" id="GHA68549.1"/>
    </source>
</evidence>
<keyword evidence="1" id="KW-0472">Membrane</keyword>
<evidence type="ECO:0000313" key="3">
    <source>
        <dbReference type="Proteomes" id="UP000653644"/>
    </source>
</evidence>
<keyword evidence="3" id="KW-1185">Reference proteome</keyword>
<protein>
    <submittedName>
        <fullName evidence="2">Uncharacterized protein</fullName>
    </submittedName>
</protein>
<evidence type="ECO:0000256" key="1">
    <source>
        <dbReference type="SAM" id="Phobius"/>
    </source>
</evidence>
<accession>A0ABQ3DAQ1</accession>
<name>A0ABQ3DAQ1_9ACTN</name>